<dbReference type="SUPFAM" id="SSF46955">
    <property type="entry name" value="Putative DNA-binding domain"/>
    <property type="match status" value="1"/>
</dbReference>
<dbReference type="InterPro" id="IPR047057">
    <property type="entry name" value="MerR_fam"/>
</dbReference>
<name>A0A7U7GEL3_9GAMM</name>
<dbReference type="PANTHER" id="PTHR30204">
    <property type="entry name" value="REDOX-CYCLING DRUG-SENSING TRANSCRIPTIONAL ACTIVATOR SOXR"/>
    <property type="match status" value="1"/>
</dbReference>
<feature type="domain" description="HTH merR-type" evidence="4">
    <location>
        <begin position="4"/>
        <end position="73"/>
    </location>
</feature>
<dbReference type="SMART" id="SM00422">
    <property type="entry name" value="HTH_MERR"/>
    <property type="match status" value="1"/>
</dbReference>
<evidence type="ECO:0000256" key="3">
    <source>
        <dbReference type="ARBA" id="ARBA00023163"/>
    </source>
</evidence>
<keyword evidence="6" id="KW-1185">Reference proteome</keyword>
<evidence type="ECO:0000256" key="1">
    <source>
        <dbReference type="ARBA" id="ARBA00023015"/>
    </source>
</evidence>
<accession>A0A7U7GEL3</accession>
<dbReference type="AlphaFoldDB" id="A0A7U7GEL3"/>
<protein>
    <submittedName>
        <fullName evidence="5">Transcriptional regulator, MerR family</fullName>
    </submittedName>
</protein>
<keyword evidence="2" id="KW-0238">DNA-binding</keyword>
<dbReference type="EMBL" id="CBTK010000275">
    <property type="protein sequence ID" value="CDH46753.1"/>
    <property type="molecule type" value="Genomic_DNA"/>
</dbReference>
<evidence type="ECO:0000256" key="2">
    <source>
        <dbReference type="ARBA" id="ARBA00023125"/>
    </source>
</evidence>
<evidence type="ECO:0000313" key="5">
    <source>
        <dbReference type="EMBL" id="CDH46753.1"/>
    </source>
</evidence>
<dbReference type="RefSeq" id="WP_051497977.1">
    <property type="nucleotide sequence ID" value="NZ_CBTK010000275.1"/>
</dbReference>
<dbReference type="GO" id="GO:0003677">
    <property type="term" value="F:DNA binding"/>
    <property type="evidence" value="ECO:0007669"/>
    <property type="project" value="UniProtKB-KW"/>
</dbReference>
<dbReference type="Proteomes" id="UP000019184">
    <property type="component" value="Unassembled WGS sequence"/>
</dbReference>
<dbReference type="OrthoDB" id="9808480at2"/>
<dbReference type="InterPro" id="IPR015358">
    <property type="entry name" value="Tscrpt_reg_MerR_DNA-bd"/>
</dbReference>
<dbReference type="GO" id="GO:0003700">
    <property type="term" value="F:DNA-binding transcription factor activity"/>
    <property type="evidence" value="ECO:0007669"/>
    <property type="project" value="InterPro"/>
</dbReference>
<evidence type="ECO:0000313" key="6">
    <source>
        <dbReference type="Proteomes" id="UP000019184"/>
    </source>
</evidence>
<comment type="caution">
    <text evidence="5">The sequence shown here is derived from an EMBL/GenBank/DDBJ whole genome shotgun (WGS) entry which is preliminary data.</text>
</comment>
<proteinExistence type="predicted"/>
<dbReference type="InterPro" id="IPR000551">
    <property type="entry name" value="MerR-type_HTH_dom"/>
</dbReference>
<evidence type="ECO:0000259" key="4">
    <source>
        <dbReference type="PROSITE" id="PS50937"/>
    </source>
</evidence>
<sequence length="151" mass="17231">MVQSYTIGVLSRESGVNLETIRYYERIGLLAEPPRAINGYRRYDASTIQRLRFIRRGRELGFGIAEIKTLLQLADQPEQPCHEADRLVREHLTAVEARIQDLRALREVLSRLADCRSPSAEHCRLLETLDQRVCGGSSANSDHWNCPVENL</sequence>
<reference evidence="5 6" key="1">
    <citation type="journal article" date="2014" name="ISME J.">
        <title>Candidatus Competibacter-lineage genomes retrieved from metagenomes reveal functional metabolic diversity.</title>
        <authorList>
            <person name="McIlroy S.J."/>
            <person name="Albertsen M."/>
            <person name="Andresen E.K."/>
            <person name="Saunders A.M."/>
            <person name="Kristiansen R."/>
            <person name="Stokholm-Bjerregaard M."/>
            <person name="Nielsen K.L."/>
            <person name="Nielsen P.H."/>
        </authorList>
    </citation>
    <scope>NUCLEOTIDE SEQUENCE [LARGE SCALE GENOMIC DNA]</scope>
    <source>
        <strain evidence="5 6">Run_B_J11</strain>
    </source>
</reference>
<dbReference type="InterPro" id="IPR009061">
    <property type="entry name" value="DNA-bd_dom_put_sf"/>
</dbReference>
<organism evidence="5 6">
    <name type="scientific">Candidatus Contendobacter odensis Run_B_J11</name>
    <dbReference type="NCBI Taxonomy" id="1400861"/>
    <lineage>
        <taxon>Bacteria</taxon>
        <taxon>Pseudomonadati</taxon>
        <taxon>Pseudomonadota</taxon>
        <taxon>Gammaproteobacteria</taxon>
        <taxon>Candidatus Competibacteraceae</taxon>
        <taxon>Candidatus Contendibacter</taxon>
    </lineage>
</organism>
<keyword evidence="3" id="KW-0804">Transcription</keyword>
<gene>
    <name evidence="5" type="ORF">BN874_590021</name>
</gene>
<dbReference type="CDD" id="cd04785">
    <property type="entry name" value="HTH_CadR-PbrR-like"/>
    <property type="match status" value="1"/>
</dbReference>
<dbReference type="Gene3D" id="1.10.1660.10">
    <property type="match status" value="1"/>
</dbReference>
<dbReference type="PANTHER" id="PTHR30204:SF92">
    <property type="entry name" value="HTH-TYPE TRANSCRIPTIONAL REGULATOR ZNTR"/>
    <property type="match status" value="1"/>
</dbReference>
<keyword evidence="1" id="KW-0805">Transcription regulation</keyword>
<dbReference type="PRINTS" id="PR00040">
    <property type="entry name" value="HTHMERR"/>
</dbReference>
<dbReference type="PROSITE" id="PS50937">
    <property type="entry name" value="HTH_MERR_2"/>
    <property type="match status" value="1"/>
</dbReference>
<dbReference type="Pfam" id="PF00376">
    <property type="entry name" value="MerR"/>
    <property type="match status" value="1"/>
</dbReference>
<dbReference type="Pfam" id="PF09278">
    <property type="entry name" value="MerR-DNA-bind"/>
    <property type="match status" value="1"/>
</dbReference>
<dbReference type="PROSITE" id="PS00552">
    <property type="entry name" value="HTH_MERR_1"/>
    <property type="match status" value="1"/>
</dbReference>